<reference evidence="5 6" key="1">
    <citation type="submission" date="2021-01" db="EMBL/GenBank/DDBJ databases">
        <title>Chryseolinea sp. Jin1 Genome sequencing and assembly.</title>
        <authorList>
            <person name="Kim I."/>
        </authorList>
    </citation>
    <scope>NUCLEOTIDE SEQUENCE [LARGE SCALE GENOMIC DNA]</scope>
    <source>
        <strain evidence="5 6">Jin1</strain>
    </source>
</reference>
<dbReference type="PROSITE" id="PS50893">
    <property type="entry name" value="ABC_TRANSPORTER_2"/>
    <property type="match status" value="1"/>
</dbReference>
<dbReference type="PANTHER" id="PTHR42939:SF1">
    <property type="entry name" value="ABC TRANSPORTER ATP-BINDING PROTEIN ALBC-RELATED"/>
    <property type="match status" value="1"/>
</dbReference>
<keyword evidence="3 5" id="KW-0067">ATP-binding</keyword>
<comment type="caution">
    <text evidence="5">The sequence shown here is derived from an EMBL/GenBank/DDBJ whole genome shotgun (WGS) entry which is preliminary data.</text>
</comment>
<evidence type="ECO:0000256" key="2">
    <source>
        <dbReference type="ARBA" id="ARBA00022741"/>
    </source>
</evidence>
<protein>
    <submittedName>
        <fullName evidence="5">ABC transporter ATP-binding protein</fullName>
    </submittedName>
</protein>
<organism evidence="5 6">
    <name type="scientific">Chryseolinea lacunae</name>
    <dbReference type="NCBI Taxonomy" id="2801331"/>
    <lineage>
        <taxon>Bacteria</taxon>
        <taxon>Pseudomonadati</taxon>
        <taxon>Bacteroidota</taxon>
        <taxon>Cytophagia</taxon>
        <taxon>Cytophagales</taxon>
        <taxon>Fulvivirgaceae</taxon>
        <taxon>Chryseolinea</taxon>
    </lineage>
</organism>
<evidence type="ECO:0000256" key="3">
    <source>
        <dbReference type="ARBA" id="ARBA00022840"/>
    </source>
</evidence>
<keyword evidence="2" id="KW-0547">Nucleotide-binding</keyword>
<accession>A0ABS1KLA0</accession>
<name>A0ABS1KLA0_9BACT</name>
<keyword evidence="1" id="KW-0813">Transport</keyword>
<dbReference type="RefSeq" id="WP_202007161.1">
    <property type="nucleotide sequence ID" value="NZ_JAERRB010000001.1"/>
</dbReference>
<evidence type="ECO:0000313" key="5">
    <source>
        <dbReference type="EMBL" id="MBL0740120.1"/>
    </source>
</evidence>
<feature type="domain" description="ABC transporter" evidence="4">
    <location>
        <begin position="2"/>
        <end position="208"/>
    </location>
</feature>
<dbReference type="InterPro" id="IPR003593">
    <property type="entry name" value="AAA+_ATPase"/>
</dbReference>
<dbReference type="InterPro" id="IPR051782">
    <property type="entry name" value="ABC_Transporter_VariousFunc"/>
</dbReference>
<dbReference type="SMART" id="SM00382">
    <property type="entry name" value="AAA"/>
    <property type="match status" value="1"/>
</dbReference>
<dbReference type="InterPro" id="IPR017871">
    <property type="entry name" value="ABC_transporter-like_CS"/>
</dbReference>
<dbReference type="GO" id="GO:0005524">
    <property type="term" value="F:ATP binding"/>
    <property type="evidence" value="ECO:0007669"/>
    <property type="project" value="UniProtKB-KW"/>
</dbReference>
<dbReference type="PROSITE" id="PS00211">
    <property type="entry name" value="ABC_TRANSPORTER_1"/>
    <property type="match status" value="1"/>
</dbReference>
<dbReference type="SUPFAM" id="SSF52540">
    <property type="entry name" value="P-loop containing nucleoside triphosphate hydrolases"/>
    <property type="match status" value="1"/>
</dbReference>
<dbReference type="InterPro" id="IPR003439">
    <property type="entry name" value="ABC_transporter-like_ATP-bd"/>
</dbReference>
<dbReference type="Gene3D" id="3.40.50.300">
    <property type="entry name" value="P-loop containing nucleotide triphosphate hydrolases"/>
    <property type="match status" value="1"/>
</dbReference>
<dbReference type="Pfam" id="PF00005">
    <property type="entry name" value="ABC_tran"/>
    <property type="match status" value="1"/>
</dbReference>
<dbReference type="InterPro" id="IPR027417">
    <property type="entry name" value="P-loop_NTPase"/>
</dbReference>
<evidence type="ECO:0000256" key="1">
    <source>
        <dbReference type="ARBA" id="ARBA00022448"/>
    </source>
</evidence>
<dbReference type="PANTHER" id="PTHR42939">
    <property type="entry name" value="ABC TRANSPORTER ATP-BINDING PROTEIN ALBC-RELATED"/>
    <property type="match status" value="1"/>
</dbReference>
<keyword evidence="6" id="KW-1185">Reference proteome</keyword>
<gene>
    <name evidence="5" type="ORF">JI741_02765</name>
</gene>
<evidence type="ECO:0000259" key="4">
    <source>
        <dbReference type="PROSITE" id="PS50893"/>
    </source>
</evidence>
<sequence length="210" mass="23661">MLTIENFSKRYGDTLVLTVRHLELAPGVYWIKGENGSGKTTFFRSLSGLLPCEGKLSFDDGVTLHHHPLEYRRRVNYSEAEPLYPEFLTAKELTRFIGKTKGASLQQQDDVTRAFGIDQFFEKPCGACSSGMMKKISLALAFLGTPRIIILDEPLITLDEASRHVLTNLIQTFRDQFNVTFLLSSHQLLESSSLVLNDVLHVRDKTLARA</sequence>
<dbReference type="Proteomes" id="UP000613030">
    <property type="component" value="Unassembled WGS sequence"/>
</dbReference>
<proteinExistence type="predicted"/>
<dbReference type="EMBL" id="JAERRB010000001">
    <property type="protein sequence ID" value="MBL0740120.1"/>
    <property type="molecule type" value="Genomic_DNA"/>
</dbReference>
<evidence type="ECO:0000313" key="6">
    <source>
        <dbReference type="Proteomes" id="UP000613030"/>
    </source>
</evidence>